<feature type="transmembrane region" description="Helical" evidence="2">
    <location>
        <begin position="200"/>
        <end position="219"/>
    </location>
</feature>
<evidence type="ECO:0000313" key="4">
    <source>
        <dbReference type="EMBL" id="NYG54032.1"/>
    </source>
</evidence>
<dbReference type="Proteomes" id="UP000544110">
    <property type="component" value="Unassembled WGS sequence"/>
</dbReference>
<dbReference type="SUPFAM" id="SSF81296">
    <property type="entry name" value="E set domains"/>
    <property type="match status" value="1"/>
</dbReference>
<dbReference type="GO" id="GO:0006790">
    <property type="term" value="P:sulfur compound metabolic process"/>
    <property type="evidence" value="ECO:0007669"/>
    <property type="project" value="TreeGrafter"/>
</dbReference>
<dbReference type="PANTHER" id="PTHR19372:SF7">
    <property type="entry name" value="SULFITE OXIDASE, MITOCHONDRIAL"/>
    <property type="match status" value="1"/>
</dbReference>
<dbReference type="Gene3D" id="2.60.40.650">
    <property type="match status" value="1"/>
</dbReference>
<feature type="region of interest" description="Disordered" evidence="1">
    <location>
        <begin position="155"/>
        <end position="193"/>
    </location>
</feature>
<dbReference type="PANTHER" id="PTHR19372">
    <property type="entry name" value="SULFITE REDUCTASE"/>
    <property type="match status" value="1"/>
</dbReference>
<dbReference type="RefSeq" id="WP_179516738.1">
    <property type="nucleotide sequence ID" value="NZ_JACCAC010000001.1"/>
</dbReference>
<gene>
    <name evidence="4" type="ORF">BJ989_000336</name>
</gene>
<accession>A0A7Y9RT16</accession>
<evidence type="ECO:0000259" key="3">
    <source>
        <dbReference type="Pfam" id="PF00174"/>
    </source>
</evidence>
<sequence length="551" mass="57908">MASPLQSRALHALVGVLATVTGMAAGHLVAALLDPSASPVVAVGSEVIDRTPTPVKTWAIDQFGNADKPILIGSVIVVTLILAAVAGILARRRRAAGTVLLLVLVGAAGAAAMLRPTATVVDLLPALATAAVGVGVFWLLLARIPARRAPDAAADAAPAADASPGAPVTSDAGATPAARPDVMVPGGARRAERPSASRRGFLVLAGATTAAAAVMAGAGELIGRAGRAISVALPRPAQPIPALPTGLEERFEGISPFQTPREDFYRVDINLTVPVVDESTWRLTVDGDVEEPYTLSFDELLEMPLVERDITMTCVSNNVGGPYVGSARWLGVPMREILARARPSGSADAVLSTAVDGFTISTPLDVLTDPGRDALVVVGMNGEPLPREHGFPVRMITPGIYGYVGATKWLERLTVTRFDEVEAYWTERGWDVEAPIKMSSRIDTPQSLSRIPAGETVIGGVAWAQPVGVAKVEIAVDGGEWQECELGPAAETDDNPGDYWRQWFHVTQLDEGQHRFVVRCTNDDGQVQTDVKADDFPNGSSGLHNILVIAE</sequence>
<dbReference type="Pfam" id="PF00174">
    <property type="entry name" value="Oxidored_molyb"/>
    <property type="match status" value="1"/>
</dbReference>
<dbReference type="SUPFAM" id="SSF56524">
    <property type="entry name" value="Oxidoreductase molybdopterin-binding domain"/>
    <property type="match status" value="1"/>
</dbReference>
<dbReference type="InterPro" id="IPR014756">
    <property type="entry name" value="Ig_E-set"/>
</dbReference>
<organism evidence="4 5">
    <name type="scientific">Nocardioides perillae</name>
    <dbReference type="NCBI Taxonomy" id="1119534"/>
    <lineage>
        <taxon>Bacteria</taxon>
        <taxon>Bacillati</taxon>
        <taxon>Actinomycetota</taxon>
        <taxon>Actinomycetes</taxon>
        <taxon>Propionibacteriales</taxon>
        <taxon>Nocardioidaceae</taxon>
        <taxon>Nocardioides</taxon>
    </lineage>
</organism>
<keyword evidence="2" id="KW-0812">Transmembrane</keyword>
<keyword evidence="2" id="KW-0472">Membrane</keyword>
<dbReference type="Gene3D" id="3.90.420.10">
    <property type="entry name" value="Oxidoreductase, molybdopterin-binding domain"/>
    <property type="match status" value="1"/>
</dbReference>
<proteinExistence type="predicted"/>
<evidence type="ECO:0000256" key="2">
    <source>
        <dbReference type="SAM" id="Phobius"/>
    </source>
</evidence>
<feature type="transmembrane region" description="Helical" evidence="2">
    <location>
        <begin position="96"/>
        <end position="114"/>
    </location>
</feature>
<dbReference type="GO" id="GO:0043546">
    <property type="term" value="F:molybdopterin cofactor binding"/>
    <property type="evidence" value="ECO:0007669"/>
    <property type="project" value="TreeGrafter"/>
</dbReference>
<reference evidence="4 5" key="1">
    <citation type="submission" date="2020-07" db="EMBL/GenBank/DDBJ databases">
        <title>Sequencing the genomes of 1000 actinobacteria strains.</title>
        <authorList>
            <person name="Klenk H.-P."/>
        </authorList>
    </citation>
    <scope>NUCLEOTIDE SEQUENCE [LARGE SCALE GENOMIC DNA]</scope>
    <source>
        <strain evidence="4 5">DSM 24552</strain>
    </source>
</reference>
<protein>
    <submittedName>
        <fullName evidence="4">DMSO/TMAO reductase YedYZ molybdopterin-dependent catalytic subunit</fullName>
    </submittedName>
</protein>
<dbReference type="GO" id="GO:0008482">
    <property type="term" value="F:sulfite oxidase activity"/>
    <property type="evidence" value="ECO:0007669"/>
    <property type="project" value="TreeGrafter"/>
</dbReference>
<feature type="transmembrane region" description="Helical" evidence="2">
    <location>
        <begin position="70"/>
        <end position="89"/>
    </location>
</feature>
<dbReference type="EMBL" id="JACCAC010000001">
    <property type="protein sequence ID" value="NYG54032.1"/>
    <property type="molecule type" value="Genomic_DNA"/>
</dbReference>
<dbReference type="InterPro" id="IPR000572">
    <property type="entry name" value="OxRdtase_Mopterin-bd_dom"/>
</dbReference>
<feature type="transmembrane region" description="Helical" evidence="2">
    <location>
        <begin position="120"/>
        <end position="141"/>
    </location>
</feature>
<dbReference type="AlphaFoldDB" id="A0A7Y9RT16"/>
<feature type="domain" description="Oxidoreductase molybdopterin-binding" evidence="3">
    <location>
        <begin position="271"/>
        <end position="420"/>
    </location>
</feature>
<dbReference type="InterPro" id="IPR036374">
    <property type="entry name" value="OxRdtase_Mopterin-bd_sf"/>
</dbReference>
<evidence type="ECO:0000256" key="1">
    <source>
        <dbReference type="SAM" id="MobiDB-lite"/>
    </source>
</evidence>
<name>A0A7Y9RT16_9ACTN</name>
<keyword evidence="5" id="KW-1185">Reference proteome</keyword>
<evidence type="ECO:0000313" key="5">
    <source>
        <dbReference type="Proteomes" id="UP000544110"/>
    </source>
</evidence>
<keyword evidence="2" id="KW-1133">Transmembrane helix</keyword>
<feature type="transmembrane region" description="Helical" evidence="2">
    <location>
        <begin position="12"/>
        <end position="33"/>
    </location>
</feature>
<comment type="caution">
    <text evidence="4">The sequence shown here is derived from an EMBL/GenBank/DDBJ whole genome shotgun (WGS) entry which is preliminary data.</text>
</comment>
<dbReference type="GO" id="GO:0020037">
    <property type="term" value="F:heme binding"/>
    <property type="evidence" value="ECO:0007669"/>
    <property type="project" value="TreeGrafter"/>
</dbReference>